<accession>A0A9E7EJT3</accession>
<feature type="binding site" description="axial binding residue" evidence="4">
    <location>
        <position position="455"/>
    </location>
    <ligand>
        <name>heme</name>
        <dbReference type="ChEBI" id="CHEBI:30413"/>
    </ligand>
    <ligandPart>
        <name>Fe</name>
        <dbReference type="ChEBI" id="CHEBI:18248"/>
    </ligandPart>
</feature>
<evidence type="ECO:0000256" key="1">
    <source>
        <dbReference type="ARBA" id="ARBA00010617"/>
    </source>
</evidence>
<dbReference type="InterPro" id="IPR002401">
    <property type="entry name" value="Cyt_P450_E_grp-I"/>
</dbReference>
<organism evidence="7 8">
    <name type="scientific">Musa troglodytarum</name>
    <name type="common">fe'i banana</name>
    <dbReference type="NCBI Taxonomy" id="320322"/>
    <lineage>
        <taxon>Eukaryota</taxon>
        <taxon>Viridiplantae</taxon>
        <taxon>Streptophyta</taxon>
        <taxon>Embryophyta</taxon>
        <taxon>Tracheophyta</taxon>
        <taxon>Spermatophyta</taxon>
        <taxon>Magnoliopsida</taxon>
        <taxon>Liliopsida</taxon>
        <taxon>Zingiberales</taxon>
        <taxon>Musaceae</taxon>
        <taxon>Musa</taxon>
    </lineage>
</organism>
<gene>
    <name evidence="7" type="ORF">MUK42_05044</name>
</gene>
<dbReference type="FunFam" id="1.10.630.10:FF:000011">
    <property type="entry name" value="Cytochrome P450 83B1"/>
    <property type="match status" value="1"/>
</dbReference>
<dbReference type="CDD" id="cd11072">
    <property type="entry name" value="CYP71-like"/>
    <property type="match status" value="1"/>
</dbReference>
<dbReference type="InterPro" id="IPR006501">
    <property type="entry name" value="Pectinesterase_inhib_dom"/>
</dbReference>
<dbReference type="GO" id="GO:0005506">
    <property type="term" value="F:iron ion binding"/>
    <property type="evidence" value="ECO:0007669"/>
    <property type="project" value="InterPro"/>
</dbReference>
<dbReference type="PANTHER" id="PTHR47955:SF14">
    <property type="entry name" value="OS01G0543600 PROTEIN"/>
    <property type="match status" value="1"/>
</dbReference>
<dbReference type="EMBL" id="CP097503">
    <property type="protein sequence ID" value="URD77148.1"/>
    <property type="molecule type" value="Genomic_DNA"/>
</dbReference>
<dbReference type="SMART" id="SM00856">
    <property type="entry name" value="PMEI"/>
    <property type="match status" value="1"/>
</dbReference>
<dbReference type="GO" id="GO:0016705">
    <property type="term" value="F:oxidoreductase activity, acting on paired donors, with incorporation or reduction of molecular oxygen"/>
    <property type="evidence" value="ECO:0007669"/>
    <property type="project" value="InterPro"/>
</dbReference>
<dbReference type="OrthoDB" id="1470350at2759"/>
<evidence type="ECO:0000313" key="8">
    <source>
        <dbReference type="Proteomes" id="UP001055439"/>
    </source>
</evidence>
<comment type="cofactor">
    <cofactor evidence="4">
        <name>heme</name>
        <dbReference type="ChEBI" id="CHEBI:30413"/>
    </cofactor>
</comment>
<dbReference type="GO" id="GO:0020037">
    <property type="term" value="F:heme binding"/>
    <property type="evidence" value="ECO:0007669"/>
    <property type="project" value="InterPro"/>
</dbReference>
<dbReference type="AlphaFoldDB" id="A0A9E7EJT3"/>
<evidence type="ECO:0000259" key="6">
    <source>
        <dbReference type="SMART" id="SM00856"/>
    </source>
</evidence>
<comment type="similarity">
    <text evidence="1 5">Belongs to the cytochrome P450 family.</text>
</comment>
<dbReference type="InterPro" id="IPR001128">
    <property type="entry name" value="Cyt_P450"/>
</dbReference>
<proteinExistence type="inferred from homology"/>
<protein>
    <submittedName>
        <fullName evidence="7">Cytochrome P450</fullName>
    </submittedName>
</protein>
<dbReference type="InterPro" id="IPR036396">
    <property type="entry name" value="Cyt_P450_sf"/>
</dbReference>
<dbReference type="GO" id="GO:0004857">
    <property type="term" value="F:enzyme inhibitor activity"/>
    <property type="evidence" value="ECO:0007669"/>
    <property type="project" value="InterPro"/>
</dbReference>
<dbReference type="Pfam" id="PF04043">
    <property type="entry name" value="PMEI"/>
    <property type="match status" value="1"/>
</dbReference>
<dbReference type="InterPro" id="IPR017972">
    <property type="entry name" value="Cyt_P450_CS"/>
</dbReference>
<dbReference type="CDD" id="cd14859">
    <property type="entry name" value="PMEI_like"/>
    <property type="match status" value="1"/>
</dbReference>
<reference evidence="7" key="1">
    <citation type="submission" date="2022-05" db="EMBL/GenBank/DDBJ databases">
        <title>The Musa troglodytarum L. genome provides insights into the mechanism of non-climacteric behaviour and enrichment of carotenoids.</title>
        <authorList>
            <person name="Wang J."/>
        </authorList>
    </citation>
    <scope>NUCLEOTIDE SEQUENCE</scope>
    <source>
        <tissue evidence="7">Leaf</tissue>
    </source>
</reference>
<dbReference type="Proteomes" id="UP001055439">
    <property type="component" value="Chromosome 10"/>
</dbReference>
<sequence>MSSSMPLLLPPSPLPTLFAILILPLSLLLLRLALQRNLRARAHGMPPSPPKLPFIGNFHQLGSLPHRSLHALSQKHGPLMLLHLGQIPTLVVSSPDAAREVMRTHDHVFASRPALKPSKVLHNDCKDLAFAPYGEHWRQLRKICVVHLLSSTRVQSYRLIREEEVGFMIRKISSRASPTTTSVDMSEILYSLFNDIICRVVSGKFAREEGRNVLFRELIEEYLVLLSRIYVGDYFPWLGWLDVLFGSMARAQKNKKRWDDLLDGVIQEHEDRSAKGDDGEKDFVDVLLSLREDPGNHALLTPQTIKALLMDIFSGGTETAYATLEYAMAELVRSPRAMAKLQHEVRGTASRKGMVKEEELNEMVYLKAVVKEVLRLHPPGPLLVPRELIEDCQMQGYIIPKKTRVLVNAWGISRDPSHWEAPDEFKPERFMGDGAMDFKGNHFEFTPFGAGRRICPGMSFAIASLELALANLVYHFDWELPGGLTSEDLDMTEAFGIVQRRKQGLQLSIYCSGIAWAKQWWESLTRSCFVLGIEEQGNSKTCNETTYYDFCVSSLGSDPHSRKADVKGLSTIAINIAISNATNTSSFAAALAHNATDASLVAVLRACAARYANAREALRWSLDALSTEAYDYAFVHVSAAAEYPNVCRVLFRQNPRLAYPAAMARREEDLEHLCTIALEIISLLG</sequence>
<dbReference type="GO" id="GO:0004497">
    <property type="term" value="F:monooxygenase activity"/>
    <property type="evidence" value="ECO:0007669"/>
    <property type="project" value="UniProtKB-KW"/>
</dbReference>
<evidence type="ECO:0000256" key="5">
    <source>
        <dbReference type="RuleBase" id="RU000461"/>
    </source>
</evidence>
<evidence type="ECO:0000313" key="7">
    <source>
        <dbReference type="EMBL" id="URD77148.1"/>
    </source>
</evidence>
<dbReference type="SUPFAM" id="SSF101148">
    <property type="entry name" value="Plant invertase/pectin methylesterase inhibitor"/>
    <property type="match status" value="1"/>
</dbReference>
<dbReference type="PRINTS" id="PR00463">
    <property type="entry name" value="EP450I"/>
</dbReference>
<dbReference type="SUPFAM" id="SSF48264">
    <property type="entry name" value="Cytochrome P450"/>
    <property type="match status" value="1"/>
</dbReference>
<dbReference type="Gene3D" id="1.10.630.10">
    <property type="entry name" value="Cytochrome P450"/>
    <property type="match status" value="1"/>
</dbReference>
<dbReference type="PRINTS" id="PR00385">
    <property type="entry name" value="P450"/>
</dbReference>
<dbReference type="PROSITE" id="PS00086">
    <property type="entry name" value="CYTOCHROME_P450"/>
    <property type="match status" value="1"/>
</dbReference>
<evidence type="ECO:0000256" key="3">
    <source>
        <dbReference type="ARBA" id="ARBA00023004"/>
    </source>
</evidence>
<dbReference type="InterPro" id="IPR035513">
    <property type="entry name" value="Invertase/methylesterase_inhib"/>
</dbReference>
<keyword evidence="3 4" id="KW-0408">Iron</keyword>
<evidence type="ECO:0000256" key="2">
    <source>
        <dbReference type="ARBA" id="ARBA00022723"/>
    </source>
</evidence>
<name>A0A9E7EJT3_9LILI</name>
<keyword evidence="4 5" id="KW-0349">Heme</keyword>
<keyword evidence="5" id="KW-0503">Monooxygenase</keyword>
<feature type="domain" description="Pectinesterase inhibitor" evidence="6">
    <location>
        <begin position="534"/>
        <end position="680"/>
    </location>
</feature>
<dbReference type="Pfam" id="PF00067">
    <property type="entry name" value="p450"/>
    <property type="match status" value="1"/>
</dbReference>
<dbReference type="NCBIfam" id="TIGR01614">
    <property type="entry name" value="PME_inhib"/>
    <property type="match status" value="1"/>
</dbReference>
<keyword evidence="8" id="KW-1185">Reference proteome</keyword>
<dbReference type="PANTHER" id="PTHR47955">
    <property type="entry name" value="CYTOCHROME P450 FAMILY 71 PROTEIN"/>
    <property type="match status" value="1"/>
</dbReference>
<dbReference type="Gene3D" id="1.20.140.40">
    <property type="entry name" value="Invertase/pectin methylesterase inhibitor family protein"/>
    <property type="match status" value="1"/>
</dbReference>
<keyword evidence="2 4" id="KW-0479">Metal-binding</keyword>
<evidence type="ECO:0000256" key="4">
    <source>
        <dbReference type="PIRSR" id="PIRSR602401-1"/>
    </source>
</evidence>
<keyword evidence="5" id="KW-0560">Oxidoreductase</keyword>